<accession>A0A392TZY4</accession>
<feature type="non-terminal residue" evidence="1">
    <location>
        <position position="1"/>
    </location>
</feature>
<evidence type="ECO:0000313" key="1">
    <source>
        <dbReference type="EMBL" id="MCI66639.1"/>
    </source>
</evidence>
<comment type="caution">
    <text evidence="1">The sequence shown here is derived from an EMBL/GenBank/DDBJ whole genome shotgun (WGS) entry which is preliminary data.</text>
</comment>
<dbReference type="AlphaFoldDB" id="A0A392TZY4"/>
<organism evidence="1 2">
    <name type="scientific">Trifolium medium</name>
    <dbReference type="NCBI Taxonomy" id="97028"/>
    <lineage>
        <taxon>Eukaryota</taxon>
        <taxon>Viridiplantae</taxon>
        <taxon>Streptophyta</taxon>
        <taxon>Embryophyta</taxon>
        <taxon>Tracheophyta</taxon>
        <taxon>Spermatophyta</taxon>
        <taxon>Magnoliopsida</taxon>
        <taxon>eudicotyledons</taxon>
        <taxon>Gunneridae</taxon>
        <taxon>Pentapetalae</taxon>
        <taxon>rosids</taxon>
        <taxon>fabids</taxon>
        <taxon>Fabales</taxon>
        <taxon>Fabaceae</taxon>
        <taxon>Papilionoideae</taxon>
        <taxon>50 kb inversion clade</taxon>
        <taxon>NPAAA clade</taxon>
        <taxon>Hologalegina</taxon>
        <taxon>IRL clade</taxon>
        <taxon>Trifolieae</taxon>
        <taxon>Trifolium</taxon>
    </lineage>
</organism>
<evidence type="ECO:0000313" key="2">
    <source>
        <dbReference type="Proteomes" id="UP000265520"/>
    </source>
</evidence>
<sequence>SSARNCKDYPLEVTEIHLRGWHLPTNASPYAPVRD</sequence>
<dbReference type="Proteomes" id="UP000265520">
    <property type="component" value="Unassembled WGS sequence"/>
</dbReference>
<protein>
    <submittedName>
        <fullName evidence="1">Uncharacterized protein</fullName>
    </submittedName>
</protein>
<reference evidence="1 2" key="1">
    <citation type="journal article" date="2018" name="Front. Plant Sci.">
        <title>Red Clover (Trifolium pratense) and Zigzag Clover (T. medium) - A Picture of Genomic Similarities and Differences.</title>
        <authorList>
            <person name="Dluhosova J."/>
            <person name="Istvanek J."/>
            <person name="Nedelnik J."/>
            <person name="Repkova J."/>
        </authorList>
    </citation>
    <scope>NUCLEOTIDE SEQUENCE [LARGE SCALE GENOMIC DNA]</scope>
    <source>
        <strain evidence="2">cv. 10/8</strain>
        <tissue evidence="1">Leaf</tissue>
    </source>
</reference>
<keyword evidence="2" id="KW-1185">Reference proteome</keyword>
<dbReference type="EMBL" id="LXQA010699249">
    <property type="protein sequence ID" value="MCI66639.1"/>
    <property type="molecule type" value="Genomic_DNA"/>
</dbReference>
<name>A0A392TZY4_9FABA</name>
<proteinExistence type="predicted"/>